<dbReference type="STRING" id="270498.CHK_0556"/>
<keyword evidence="4" id="KW-0997">Cell inner membrane</keyword>
<dbReference type="GO" id="GO:0022857">
    <property type="term" value="F:transmembrane transporter activity"/>
    <property type="evidence" value="ECO:0007669"/>
    <property type="project" value="InterPro"/>
</dbReference>
<evidence type="ECO:0000256" key="7">
    <source>
        <dbReference type="ARBA" id="ARBA00023136"/>
    </source>
</evidence>
<evidence type="ECO:0000313" key="11">
    <source>
        <dbReference type="Proteomes" id="UP000034076"/>
    </source>
</evidence>
<evidence type="ECO:0000256" key="1">
    <source>
        <dbReference type="ARBA" id="ARBA00004651"/>
    </source>
</evidence>
<keyword evidence="5 9" id="KW-0812">Transmembrane</keyword>
<dbReference type="OrthoDB" id="9789111at2"/>
<dbReference type="CDD" id="cd06579">
    <property type="entry name" value="TM_PBP1_transp_AraH_like"/>
    <property type="match status" value="1"/>
</dbReference>
<evidence type="ECO:0000256" key="2">
    <source>
        <dbReference type="ARBA" id="ARBA00022448"/>
    </source>
</evidence>
<accession>A0A0M2NI74</accession>
<evidence type="ECO:0000256" key="9">
    <source>
        <dbReference type="SAM" id="Phobius"/>
    </source>
</evidence>
<feature type="transmembrane region" description="Helical" evidence="9">
    <location>
        <begin position="61"/>
        <end position="94"/>
    </location>
</feature>
<dbReference type="Proteomes" id="UP000034076">
    <property type="component" value="Unassembled WGS sequence"/>
</dbReference>
<keyword evidence="7 9" id="KW-0472">Membrane</keyword>
<dbReference type="Pfam" id="PF02653">
    <property type="entry name" value="BPD_transp_2"/>
    <property type="match status" value="1"/>
</dbReference>
<protein>
    <recommendedName>
        <fullName evidence="8">Autoinducer 2 import system permease protein LsrD</fullName>
    </recommendedName>
</protein>
<feature type="transmembrane region" description="Helical" evidence="9">
    <location>
        <begin position="100"/>
        <end position="124"/>
    </location>
</feature>
<dbReference type="PATRIC" id="fig|270498.16.peg.219"/>
<keyword evidence="3" id="KW-1003">Cell membrane</keyword>
<keyword evidence="6 9" id="KW-1133">Transmembrane helix</keyword>
<dbReference type="RefSeq" id="WP_046442512.1">
    <property type="nucleotide sequence ID" value="NZ_CAUERS010000008.1"/>
</dbReference>
<name>A0A0M2NI74_9FIRM</name>
<keyword evidence="11" id="KW-1185">Reference proteome</keyword>
<dbReference type="PANTHER" id="PTHR32196">
    <property type="entry name" value="ABC TRANSPORTER PERMEASE PROTEIN YPHD-RELATED-RELATED"/>
    <property type="match status" value="1"/>
</dbReference>
<evidence type="ECO:0000256" key="5">
    <source>
        <dbReference type="ARBA" id="ARBA00022692"/>
    </source>
</evidence>
<evidence type="ECO:0000256" key="3">
    <source>
        <dbReference type="ARBA" id="ARBA00022475"/>
    </source>
</evidence>
<feature type="transmembrane region" description="Helical" evidence="9">
    <location>
        <begin position="279"/>
        <end position="301"/>
    </location>
</feature>
<feature type="transmembrane region" description="Helical" evidence="9">
    <location>
        <begin position="308"/>
        <end position="327"/>
    </location>
</feature>
<keyword evidence="2" id="KW-0813">Transport</keyword>
<dbReference type="PANTHER" id="PTHR32196:SF71">
    <property type="entry name" value="AUTOINDUCER 2 IMPORT SYSTEM PERMEASE PROTEIN LSRD"/>
    <property type="match status" value="1"/>
</dbReference>
<reference evidence="10 11" key="1">
    <citation type="submission" date="2015-04" db="EMBL/GenBank/DDBJ databases">
        <title>Draft genome sequence of bacteremic isolate Catabacter hongkongensis type strain HKU16T.</title>
        <authorList>
            <person name="Lau S.K."/>
            <person name="Teng J.L."/>
            <person name="Huang Y."/>
            <person name="Curreem S.O."/>
            <person name="Tsui S.K."/>
            <person name="Woo P.C."/>
        </authorList>
    </citation>
    <scope>NUCLEOTIDE SEQUENCE [LARGE SCALE GENOMIC DNA]</scope>
    <source>
        <strain evidence="10 11">HKU16</strain>
    </source>
</reference>
<proteinExistence type="predicted"/>
<feature type="transmembrane region" description="Helical" evidence="9">
    <location>
        <begin position="225"/>
        <end position="248"/>
    </location>
</feature>
<dbReference type="EMBL" id="LAYJ01000053">
    <property type="protein sequence ID" value="KKI51873.1"/>
    <property type="molecule type" value="Genomic_DNA"/>
</dbReference>
<evidence type="ECO:0000313" key="10">
    <source>
        <dbReference type="EMBL" id="KKI51873.1"/>
    </source>
</evidence>
<evidence type="ECO:0000256" key="6">
    <source>
        <dbReference type="ARBA" id="ARBA00022989"/>
    </source>
</evidence>
<dbReference type="AlphaFoldDB" id="A0A0M2NI74"/>
<organism evidence="10 11">
    <name type="scientific">Christensenella hongkongensis</name>
    <dbReference type="NCBI Taxonomy" id="270498"/>
    <lineage>
        <taxon>Bacteria</taxon>
        <taxon>Bacillati</taxon>
        <taxon>Bacillota</taxon>
        <taxon>Clostridia</taxon>
        <taxon>Christensenellales</taxon>
        <taxon>Christensenellaceae</taxon>
        <taxon>Christensenella</taxon>
    </lineage>
</organism>
<evidence type="ECO:0000256" key="4">
    <source>
        <dbReference type="ARBA" id="ARBA00022519"/>
    </source>
</evidence>
<gene>
    <name evidence="10" type="ORF">CHK_0556</name>
</gene>
<feature type="transmembrane region" description="Helical" evidence="9">
    <location>
        <begin position="23"/>
        <end position="40"/>
    </location>
</feature>
<comment type="caution">
    <text evidence="10">The sequence shown here is derived from an EMBL/GenBank/DDBJ whole genome shotgun (WGS) entry which is preliminary data.</text>
</comment>
<dbReference type="GO" id="GO:0005886">
    <property type="term" value="C:plasma membrane"/>
    <property type="evidence" value="ECO:0007669"/>
    <property type="project" value="UniProtKB-SubCell"/>
</dbReference>
<comment type="subcellular location">
    <subcellularLocation>
        <location evidence="1">Cell membrane</location>
        <topology evidence="1">Multi-pass membrane protein</topology>
    </subcellularLocation>
</comment>
<evidence type="ECO:0000256" key="8">
    <source>
        <dbReference type="ARBA" id="ARBA00039381"/>
    </source>
</evidence>
<sequence length="332" mass="35543">MKASNTQTVRQMKLKSVVKSRETFTFILLILVIIVAAALSPSFRDMAYILKSSTKYMELGLVAFTMTLIIIAGQIDLSVASIMACVATFTAMMFHAGMDMGLACVIGLAIAFGFGTFNGVLVAYANLPSMIVTIGTMSLFRGLSQIFIGDASLGKFPDWFNSVEKIPVFKAGNAVFGVTILLFIIMAVVFFFILHKTSIGRKIYAIGTNERAAVYSGVNTKKIKCLLFSFSGLMAGLAGILTMSRLLLVRFDMADGGELDIVTMVLLGGADINGGKGSILGTFLAVIIVVILKTGLIVANVKAQDQMFVMGVLLLLSIVIPNVAQLIKDKKG</sequence>
<feature type="transmembrane region" description="Helical" evidence="9">
    <location>
        <begin position="174"/>
        <end position="194"/>
    </location>
</feature>
<dbReference type="InterPro" id="IPR001851">
    <property type="entry name" value="ABC_transp_permease"/>
</dbReference>